<dbReference type="NCBIfam" id="TIGR01844">
    <property type="entry name" value="type_I_sec_TolC"/>
    <property type="match status" value="1"/>
</dbReference>
<accession>W7R3P4</accession>
<dbReference type="STRING" id="1328313.DS2_00950"/>
<comment type="subcellular location">
    <subcellularLocation>
        <location evidence="1">Cell outer membrane</location>
    </subcellularLocation>
</comment>
<name>W7R3P4_9ALTE</name>
<evidence type="ECO:0000256" key="3">
    <source>
        <dbReference type="ARBA" id="ARBA00022448"/>
    </source>
</evidence>
<feature type="coiled-coil region" evidence="8">
    <location>
        <begin position="132"/>
        <end position="159"/>
    </location>
</feature>
<keyword evidence="11" id="KW-1185">Reference proteome</keyword>
<protein>
    <submittedName>
        <fullName evidence="10">Outer membrane channel protein</fullName>
    </submittedName>
</protein>
<evidence type="ECO:0000256" key="4">
    <source>
        <dbReference type="ARBA" id="ARBA00022452"/>
    </source>
</evidence>
<evidence type="ECO:0000256" key="2">
    <source>
        <dbReference type="ARBA" id="ARBA00007613"/>
    </source>
</evidence>
<dbReference type="PANTHER" id="PTHR30026:SF20">
    <property type="entry name" value="OUTER MEMBRANE PROTEIN TOLC"/>
    <property type="match status" value="1"/>
</dbReference>
<evidence type="ECO:0000256" key="7">
    <source>
        <dbReference type="ARBA" id="ARBA00023237"/>
    </source>
</evidence>
<dbReference type="eggNOG" id="COG1538">
    <property type="taxonomic scope" value="Bacteria"/>
</dbReference>
<keyword evidence="7" id="KW-0998">Cell outer membrane</keyword>
<dbReference type="RefSeq" id="WP_035012700.1">
    <property type="nucleotide sequence ID" value="NZ_ARZY01000001.1"/>
</dbReference>
<dbReference type="InterPro" id="IPR010130">
    <property type="entry name" value="T1SS_OMP_TolC"/>
</dbReference>
<evidence type="ECO:0000313" key="11">
    <source>
        <dbReference type="Proteomes" id="UP000019276"/>
    </source>
</evidence>
<sequence length="428" mass="46536">MRLRNTLITSLFSVLLTPLACANSIIDIYQTALEQDPSIRQAQANFMALKQANPLARASLLPQLNASLAHNQDNINDRTTQSAGVNLRQSLYKHSNWLNLSKSEQQIQQGQFTLTLAEFDLTNRVVSAYLDLLEAQDTLTFVQAEKQAIERELEKTKQQLKVGISAITNLHEAQAQFDAAVAQEISASNAIELAKEALREITGQYYQTVEPLNTENFTPPALNPAKVDDWLNIAAANNPSLLGQKIAVAIAKKDIDIASAGHLPEANFEAGYNWQDIDSPTQQGDATGVTWSLSVSVPIYSGGATSAQSRQARHQYVSASQALEQTQRSVIKQVRSAYNDVKATLARIKALKQSVVSAESALNATKAGFNVGTRTIVDVLNSTKVVYDAKRNLASARYQYIKAIVGLKSAAGNLSVQDIQAISRLSAA</sequence>
<dbReference type="GO" id="GO:0009279">
    <property type="term" value="C:cell outer membrane"/>
    <property type="evidence" value="ECO:0007669"/>
    <property type="project" value="UniProtKB-SubCell"/>
</dbReference>
<keyword evidence="4" id="KW-1134">Transmembrane beta strand</keyword>
<keyword evidence="9" id="KW-0732">Signal</keyword>
<dbReference type="GO" id="GO:0015562">
    <property type="term" value="F:efflux transmembrane transporter activity"/>
    <property type="evidence" value="ECO:0007669"/>
    <property type="project" value="InterPro"/>
</dbReference>
<dbReference type="GO" id="GO:1990281">
    <property type="term" value="C:efflux pump complex"/>
    <property type="evidence" value="ECO:0007669"/>
    <property type="project" value="TreeGrafter"/>
</dbReference>
<feature type="chain" id="PRO_5004898752" evidence="9">
    <location>
        <begin position="23"/>
        <end position="428"/>
    </location>
</feature>
<comment type="caution">
    <text evidence="10">The sequence shown here is derived from an EMBL/GenBank/DDBJ whole genome shotgun (WGS) entry which is preliminary data.</text>
</comment>
<evidence type="ECO:0000256" key="1">
    <source>
        <dbReference type="ARBA" id="ARBA00004442"/>
    </source>
</evidence>
<comment type="similarity">
    <text evidence="2">Belongs to the outer membrane factor (OMF) (TC 1.B.17) family.</text>
</comment>
<dbReference type="Pfam" id="PF02321">
    <property type="entry name" value="OEP"/>
    <property type="match status" value="2"/>
</dbReference>
<feature type="signal peptide" evidence="9">
    <location>
        <begin position="1"/>
        <end position="22"/>
    </location>
</feature>
<dbReference type="OrthoDB" id="9813458at2"/>
<dbReference type="EMBL" id="ARZY01000001">
    <property type="protein sequence ID" value="EWH12245.1"/>
    <property type="molecule type" value="Genomic_DNA"/>
</dbReference>
<dbReference type="Gene3D" id="1.20.1600.10">
    <property type="entry name" value="Outer membrane efflux proteins (OEP)"/>
    <property type="match status" value="1"/>
</dbReference>
<evidence type="ECO:0000313" key="10">
    <source>
        <dbReference type="EMBL" id="EWH12245.1"/>
    </source>
</evidence>
<keyword evidence="6" id="KW-0472">Membrane</keyword>
<evidence type="ECO:0000256" key="8">
    <source>
        <dbReference type="SAM" id="Coils"/>
    </source>
</evidence>
<keyword evidence="8" id="KW-0175">Coiled coil</keyword>
<dbReference type="PATRIC" id="fig|1328313.3.peg.201"/>
<gene>
    <name evidence="10" type="ORF">DS2_00950</name>
</gene>
<evidence type="ECO:0000256" key="9">
    <source>
        <dbReference type="SAM" id="SignalP"/>
    </source>
</evidence>
<keyword evidence="5" id="KW-0812">Transmembrane</keyword>
<dbReference type="InterPro" id="IPR051906">
    <property type="entry name" value="TolC-like"/>
</dbReference>
<reference evidence="10 11" key="1">
    <citation type="journal article" date="2014" name="Genome Announc.">
        <title>Draft Genome Sequence of the Agar-Degrading Bacterium Catenovulum sp. Strain DS-2, Isolated from Intestines of Haliotis diversicolor.</title>
        <authorList>
            <person name="Shan D."/>
            <person name="Li X."/>
            <person name="Gu Z."/>
            <person name="Wei G."/>
            <person name="Gao Z."/>
            <person name="Shao Z."/>
        </authorList>
    </citation>
    <scope>NUCLEOTIDE SEQUENCE [LARGE SCALE GENOMIC DNA]</scope>
    <source>
        <strain evidence="10 11">DS-2</strain>
    </source>
</reference>
<dbReference type="AlphaFoldDB" id="W7R3P4"/>
<proteinExistence type="inferred from homology"/>
<dbReference type="PANTHER" id="PTHR30026">
    <property type="entry name" value="OUTER MEMBRANE PROTEIN TOLC"/>
    <property type="match status" value="1"/>
</dbReference>
<evidence type="ECO:0000256" key="6">
    <source>
        <dbReference type="ARBA" id="ARBA00023136"/>
    </source>
</evidence>
<dbReference type="Proteomes" id="UP000019276">
    <property type="component" value="Unassembled WGS sequence"/>
</dbReference>
<dbReference type="GO" id="GO:0015288">
    <property type="term" value="F:porin activity"/>
    <property type="evidence" value="ECO:0007669"/>
    <property type="project" value="TreeGrafter"/>
</dbReference>
<dbReference type="InterPro" id="IPR003423">
    <property type="entry name" value="OMP_efflux"/>
</dbReference>
<organism evidence="10 11">
    <name type="scientific">Catenovulum agarivorans DS-2</name>
    <dbReference type="NCBI Taxonomy" id="1328313"/>
    <lineage>
        <taxon>Bacteria</taxon>
        <taxon>Pseudomonadati</taxon>
        <taxon>Pseudomonadota</taxon>
        <taxon>Gammaproteobacteria</taxon>
        <taxon>Alteromonadales</taxon>
        <taxon>Alteromonadaceae</taxon>
        <taxon>Catenovulum</taxon>
    </lineage>
</organism>
<keyword evidence="3" id="KW-0813">Transport</keyword>
<evidence type="ECO:0000256" key="5">
    <source>
        <dbReference type="ARBA" id="ARBA00022692"/>
    </source>
</evidence>
<dbReference type="SUPFAM" id="SSF56954">
    <property type="entry name" value="Outer membrane efflux proteins (OEP)"/>
    <property type="match status" value="1"/>
</dbReference>